<reference evidence="2 3" key="1">
    <citation type="journal article" date="2008" name="Nature">
        <title>The genome of Laccaria bicolor provides insights into mycorrhizal symbiosis.</title>
        <authorList>
            <person name="Martin F."/>
            <person name="Aerts A."/>
            <person name="Ahren D."/>
            <person name="Brun A."/>
            <person name="Danchin E.G.J."/>
            <person name="Duchaussoy F."/>
            <person name="Gibon J."/>
            <person name="Kohler A."/>
            <person name="Lindquist E."/>
            <person name="Pereda V."/>
            <person name="Salamov A."/>
            <person name="Shapiro H.J."/>
            <person name="Wuyts J."/>
            <person name="Blaudez D."/>
            <person name="Buee M."/>
            <person name="Brokstein P."/>
            <person name="Canbaeck B."/>
            <person name="Cohen D."/>
            <person name="Courty P.E."/>
            <person name="Coutinho P.M."/>
            <person name="Delaruelle C."/>
            <person name="Detter J.C."/>
            <person name="Deveau A."/>
            <person name="DiFazio S."/>
            <person name="Duplessis S."/>
            <person name="Fraissinet-Tachet L."/>
            <person name="Lucic E."/>
            <person name="Frey-Klett P."/>
            <person name="Fourrey C."/>
            <person name="Feussner I."/>
            <person name="Gay G."/>
            <person name="Grimwood J."/>
            <person name="Hoegger P.J."/>
            <person name="Jain P."/>
            <person name="Kilaru S."/>
            <person name="Labbe J."/>
            <person name="Lin Y.C."/>
            <person name="Legue V."/>
            <person name="Le Tacon F."/>
            <person name="Marmeisse R."/>
            <person name="Melayah D."/>
            <person name="Montanini B."/>
            <person name="Muratet M."/>
            <person name="Nehls U."/>
            <person name="Niculita-Hirzel H."/>
            <person name="Oudot-Le Secq M.P."/>
            <person name="Peter M."/>
            <person name="Quesneville H."/>
            <person name="Rajashekar B."/>
            <person name="Reich M."/>
            <person name="Rouhier N."/>
            <person name="Schmutz J."/>
            <person name="Yin T."/>
            <person name="Chalot M."/>
            <person name="Henrissat B."/>
            <person name="Kuees U."/>
            <person name="Lucas S."/>
            <person name="Van de Peer Y."/>
            <person name="Podila G.K."/>
            <person name="Polle A."/>
            <person name="Pukkila P.J."/>
            <person name="Richardson P.M."/>
            <person name="Rouze P."/>
            <person name="Sanders I.R."/>
            <person name="Stajich J.E."/>
            <person name="Tunlid A."/>
            <person name="Tuskan G."/>
            <person name="Grigoriev I.V."/>
        </authorList>
    </citation>
    <scope>NUCLEOTIDE SEQUENCE [LARGE SCALE GENOMIC DNA]</scope>
    <source>
        <strain evidence="3">S238N-H82 / ATCC MYA-4686</strain>
    </source>
</reference>
<evidence type="ECO:0000313" key="3">
    <source>
        <dbReference type="Proteomes" id="UP000001194"/>
    </source>
</evidence>
<dbReference type="Proteomes" id="UP000001194">
    <property type="component" value="Unassembled WGS sequence"/>
</dbReference>
<dbReference type="RefSeq" id="XP_001877751.1">
    <property type="nucleotide sequence ID" value="XM_001877716.1"/>
</dbReference>
<dbReference type="HOGENOM" id="CLU_000022_3_3_1"/>
<dbReference type="InterPro" id="IPR045851">
    <property type="entry name" value="AMP-bd_C_sf"/>
</dbReference>
<protein>
    <submittedName>
        <fullName evidence="2">Predicted protein</fullName>
    </submittedName>
</protein>
<dbReference type="KEGG" id="lbc:LACBIDRAFT_313724"/>
<organism evidence="3">
    <name type="scientific">Laccaria bicolor (strain S238N-H82 / ATCC MYA-4686)</name>
    <name type="common">Bicoloured deceiver</name>
    <name type="synonym">Laccaria laccata var. bicolor</name>
    <dbReference type="NCBI Taxonomy" id="486041"/>
    <lineage>
        <taxon>Eukaryota</taxon>
        <taxon>Fungi</taxon>
        <taxon>Dikarya</taxon>
        <taxon>Basidiomycota</taxon>
        <taxon>Agaricomycotina</taxon>
        <taxon>Agaricomycetes</taxon>
        <taxon>Agaricomycetidae</taxon>
        <taxon>Agaricales</taxon>
        <taxon>Agaricineae</taxon>
        <taxon>Hydnangiaceae</taxon>
        <taxon>Laccaria</taxon>
    </lineage>
</organism>
<dbReference type="EMBL" id="DS547095">
    <property type="protein sequence ID" value="EDR11854.1"/>
    <property type="molecule type" value="Genomic_DNA"/>
</dbReference>
<dbReference type="InParanoid" id="B0D0N8"/>
<dbReference type="GO" id="GO:0005524">
    <property type="term" value="F:ATP binding"/>
    <property type="evidence" value="ECO:0007669"/>
    <property type="project" value="UniProtKB-KW"/>
</dbReference>
<dbReference type="NCBIfam" id="TIGR01217">
    <property type="entry name" value="ac_ac_CoA_syn"/>
    <property type="match status" value="1"/>
</dbReference>
<dbReference type="OrthoDB" id="10253869at2759"/>
<dbReference type="GO" id="GO:0030729">
    <property type="term" value="F:acetoacetate-CoA ligase activity"/>
    <property type="evidence" value="ECO:0007669"/>
    <property type="project" value="InterPro"/>
</dbReference>
<evidence type="ECO:0000313" key="2">
    <source>
        <dbReference type="EMBL" id="EDR11854.1"/>
    </source>
</evidence>
<dbReference type="InterPro" id="IPR042099">
    <property type="entry name" value="ANL_N_sf"/>
</dbReference>
<dbReference type="Gene3D" id="3.30.300.30">
    <property type="match status" value="1"/>
</dbReference>
<dbReference type="InterPro" id="IPR005914">
    <property type="entry name" value="Acac_CoA_synth"/>
</dbReference>
<dbReference type="PANTHER" id="PTHR42921">
    <property type="entry name" value="ACETOACETYL-COA SYNTHETASE"/>
    <property type="match status" value="1"/>
</dbReference>
<evidence type="ECO:0000259" key="1">
    <source>
        <dbReference type="Pfam" id="PF00501"/>
    </source>
</evidence>
<sequence>MHQYFADSKPLWKPRRPADSCADALRRQINPKYGLKLANYHDLHRYSVEDDNFWLELWEFLGIISSVPPQKTKILEKGVLDEVPLWFPGARLNYAENLLHRTDDAIAITATGESGVITNRTFRELRNCVVIALATASIGGIFSSTATDMGTSGILDRYRQITPKFVFAEIEVSYGGKPVDLLPKVTEVIKDLSDKGLQQAVLLPSRITGYEINLQDAASITLSAFLESADDRKLKFEQLPFSQPLFILYSSGTSGKPKCIVHSAGGVLLQTKKDIKMTFDASPEDTYFQYTTTGWMMWTFMLTGLACGSRIILYDGSPFHPDLKTFLQFINNQGVSILGTSPRFLAEIQGKGINPLELGSFEALKTISCTGAVLTLPLFEWAFHAFGGDVHLVSMSGGTDISACFVAGTPSLPVYSGEIQCKSLGMKVEIFDLSGNNIEHLGEPGELVCTRPHPSLPVCFWGDEGGKKFLDAYFSMYPGIWRQGDLIVVNQATKGIMILGRSDGVLNPSGVRFGSAEIYSALEPFSKVIDDSLCIGQRRSYDRDERVLLFVKMRAGYILSPALISQIRITIRRRLSARHVPAYIFEVSDIPYTVNGKKIEIAVKQIVSGSNLQPSGTVANPESLQLYYKYRDIEKVVKMKKDAKL</sequence>
<gene>
    <name evidence="2" type="ORF">LACBIDRAFT_313724</name>
</gene>
<dbReference type="AlphaFoldDB" id="B0D0N8"/>
<dbReference type="Pfam" id="PF00501">
    <property type="entry name" value="AMP-binding"/>
    <property type="match status" value="1"/>
</dbReference>
<dbReference type="SUPFAM" id="SSF56801">
    <property type="entry name" value="Acetyl-CoA synthetase-like"/>
    <property type="match status" value="1"/>
</dbReference>
<dbReference type="PANTHER" id="PTHR42921:SF4">
    <property type="entry name" value="ACETOACETYL-COA SYNTHASE (AFU_ORTHOLOGUE AFUA_8G04770)"/>
    <property type="match status" value="1"/>
</dbReference>
<keyword evidence="3" id="KW-1185">Reference proteome</keyword>
<feature type="domain" description="AMP-dependent synthetase/ligase" evidence="1">
    <location>
        <begin position="128"/>
        <end position="453"/>
    </location>
</feature>
<proteinExistence type="predicted"/>
<dbReference type="GeneID" id="6073440"/>
<dbReference type="InterPro" id="IPR020845">
    <property type="entry name" value="AMP-binding_CS"/>
</dbReference>
<name>B0D0N8_LACBS</name>
<dbReference type="Gene3D" id="3.40.50.12780">
    <property type="entry name" value="N-terminal domain of ligase-like"/>
    <property type="match status" value="1"/>
</dbReference>
<accession>B0D0N8</accession>
<dbReference type="GO" id="GO:0006629">
    <property type="term" value="P:lipid metabolic process"/>
    <property type="evidence" value="ECO:0007669"/>
    <property type="project" value="InterPro"/>
</dbReference>
<dbReference type="InterPro" id="IPR000873">
    <property type="entry name" value="AMP-dep_synth/lig_dom"/>
</dbReference>
<dbReference type="PROSITE" id="PS00455">
    <property type="entry name" value="AMP_BINDING"/>
    <property type="match status" value="1"/>
</dbReference>
<dbReference type="STRING" id="486041.B0D0N8"/>